<evidence type="ECO:0000256" key="4">
    <source>
        <dbReference type="RuleBase" id="RU000509"/>
    </source>
</evidence>
<dbReference type="InterPro" id="IPR017853">
    <property type="entry name" value="GH"/>
</dbReference>
<keyword evidence="4" id="KW-0326">Glycosidase</keyword>
<dbReference type="AlphaFoldDB" id="A0A8X8YFU7"/>
<sequence>MEVSVIGSSQLNLGRIDNGALCNLRKKWNSNILNFKSYSKGCNLVQSRRFLWPSRSAILSLRASSSAQNQPLVYQKASNTATNTTINGTKLYVGLPLDTVSSCNSINHARAIAAGLKALKLLGVDGVELPVWWGVAEQARGKYEWSSYLAIVEMVKSLDLELHVSLCFHASNDPKLPLPEWVSMIGESDPSIYFTDKSGQQYKDCLSLGVDDVPALDGMTPLEVYKEFLESFKSSFSPFMGSTITGLTIGLGPDGELRYPSHRTMSASLVGAGEFQCYDVNMLSQLKQHAEAHGNPLWGLGGPHDAPDYFESPMARGFFVENGGAWENQYGDFFLSWYSSQLLSHGDRVLSMAASTFSDDPVSLSGKIPLVHSWSKARSHPSELTAGFYNTAGRDGYGAVAEMFSRYSCQVILPGFDLSDDRQPAESWSSPETLLAVMQASCRKHKTVVSGQNALACGAPRSFEQMSKNLMGENAVANLFTYQRMGAEFFSPEHFPRFTQFVRGLNEPASLADDLPVEDEESAESLSGMSMQMQTA</sequence>
<evidence type="ECO:0000256" key="5">
    <source>
        <dbReference type="SAM" id="MobiDB-lite"/>
    </source>
</evidence>
<dbReference type="EMBL" id="PNBA02000002">
    <property type="protein sequence ID" value="KAG6432180.1"/>
    <property type="molecule type" value="Genomic_DNA"/>
</dbReference>
<keyword evidence="4" id="KW-0378">Hydrolase</keyword>
<evidence type="ECO:0000313" key="7">
    <source>
        <dbReference type="Proteomes" id="UP000298416"/>
    </source>
</evidence>
<dbReference type="InterPro" id="IPR001554">
    <property type="entry name" value="Glyco_hydro_14"/>
</dbReference>
<protein>
    <recommendedName>
        <fullName evidence="4">Beta-amylase</fullName>
        <ecNumber evidence="4">3.2.1.2</ecNumber>
    </recommendedName>
</protein>
<dbReference type="SUPFAM" id="SSF51445">
    <property type="entry name" value="(Trans)glycosidases"/>
    <property type="match status" value="1"/>
</dbReference>
<feature type="compositionally biased region" description="Polar residues" evidence="5">
    <location>
        <begin position="524"/>
        <end position="536"/>
    </location>
</feature>
<evidence type="ECO:0000256" key="3">
    <source>
        <dbReference type="ARBA" id="ARBA00023326"/>
    </source>
</evidence>
<dbReference type="GO" id="GO:0016161">
    <property type="term" value="F:beta-amylase activity"/>
    <property type="evidence" value="ECO:0007669"/>
    <property type="project" value="UniProtKB-EC"/>
</dbReference>
<dbReference type="OrthoDB" id="1660156at2759"/>
<keyword evidence="2 4" id="KW-0119">Carbohydrate metabolism</keyword>
<keyword evidence="3 4" id="KW-0624">Polysaccharide degradation</keyword>
<comment type="caution">
    <text evidence="6">The sequence shown here is derived from an EMBL/GenBank/DDBJ whole genome shotgun (WGS) entry which is preliminary data.</text>
</comment>
<proteinExistence type="inferred from homology"/>
<dbReference type="PRINTS" id="PR00750">
    <property type="entry name" value="BETAAMYLASE"/>
</dbReference>
<organism evidence="6">
    <name type="scientific">Salvia splendens</name>
    <name type="common">Scarlet sage</name>
    <dbReference type="NCBI Taxonomy" id="180675"/>
    <lineage>
        <taxon>Eukaryota</taxon>
        <taxon>Viridiplantae</taxon>
        <taxon>Streptophyta</taxon>
        <taxon>Embryophyta</taxon>
        <taxon>Tracheophyta</taxon>
        <taxon>Spermatophyta</taxon>
        <taxon>Magnoliopsida</taxon>
        <taxon>eudicotyledons</taxon>
        <taxon>Gunneridae</taxon>
        <taxon>Pentapetalae</taxon>
        <taxon>asterids</taxon>
        <taxon>lamiids</taxon>
        <taxon>Lamiales</taxon>
        <taxon>Lamiaceae</taxon>
        <taxon>Nepetoideae</taxon>
        <taxon>Mentheae</taxon>
        <taxon>Salviinae</taxon>
        <taxon>Salvia</taxon>
        <taxon>Salvia subgen. Calosphace</taxon>
        <taxon>core Calosphace</taxon>
    </lineage>
</organism>
<dbReference type="Pfam" id="PF01373">
    <property type="entry name" value="Glyco_hydro_14"/>
    <property type="match status" value="1"/>
</dbReference>
<comment type="catalytic activity">
    <reaction evidence="4">
        <text>Hydrolysis of (1-&gt;4)-alpha-D-glucosidic linkages in polysaccharides so as to remove successive maltose units from the non-reducing ends of the chains.</text>
        <dbReference type="EC" id="3.2.1.2"/>
    </reaction>
</comment>
<reference evidence="6" key="2">
    <citation type="submission" date="2020-08" db="EMBL/GenBank/DDBJ databases">
        <title>Plant Genome Project.</title>
        <authorList>
            <person name="Zhang R.-G."/>
        </authorList>
    </citation>
    <scope>NUCLEOTIDE SEQUENCE</scope>
    <source>
        <strain evidence="6">Huo1</strain>
        <tissue evidence="6">Leaf</tissue>
    </source>
</reference>
<dbReference type="PANTHER" id="PTHR31352">
    <property type="entry name" value="BETA-AMYLASE 1, CHLOROPLASTIC"/>
    <property type="match status" value="1"/>
</dbReference>
<dbReference type="EC" id="3.2.1.2" evidence="4"/>
<accession>A0A8X8YFU7</accession>
<feature type="region of interest" description="Disordered" evidence="5">
    <location>
        <begin position="515"/>
        <end position="536"/>
    </location>
</feature>
<name>A0A8X8YFU7_SALSN</name>
<comment type="similarity">
    <text evidence="1 4">Belongs to the glycosyl hydrolase 14 family.</text>
</comment>
<gene>
    <name evidence="6" type="ORF">SASPL_103754</name>
</gene>
<evidence type="ECO:0000313" key="6">
    <source>
        <dbReference type="EMBL" id="KAG6432180.1"/>
    </source>
</evidence>
<dbReference type="Proteomes" id="UP000298416">
    <property type="component" value="Unassembled WGS sequence"/>
</dbReference>
<dbReference type="Gene3D" id="3.20.20.80">
    <property type="entry name" value="Glycosidases"/>
    <property type="match status" value="1"/>
</dbReference>
<reference evidence="6" key="1">
    <citation type="submission" date="2018-01" db="EMBL/GenBank/DDBJ databases">
        <authorList>
            <person name="Mao J.F."/>
        </authorList>
    </citation>
    <scope>NUCLEOTIDE SEQUENCE</scope>
    <source>
        <strain evidence="6">Huo1</strain>
        <tissue evidence="6">Leaf</tissue>
    </source>
</reference>
<dbReference type="PANTHER" id="PTHR31352:SF3">
    <property type="entry name" value="INACTIVE BETA-AMYLASE 9"/>
    <property type="match status" value="1"/>
</dbReference>
<evidence type="ECO:0000256" key="1">
    <source>
        <dbReference type="ARBA" id="ARBA00005652"/>
    </source>
</evidence>
<dbReference type="GO" id="GO:0000272">
    <property type="term" value="P:polysaccharide catabolic process"/>
    <property type="evidence" value="ECO:0007669"/>
    <property type="project" value="UniProtKB-KW"/>
</dbReference>
<evidence type="ECO:0000256" key="2">
    <source>
        <dbReference type="ARBA" id="ARBA00023277"/>
    </source>
</evidence>
<keyword evidence="7" id="KW-1185">Reference proteome</keyword>